<evidence type="ECO:0000313" key="3">
    <source>
        <dbReference type="EMBL" id="CAD6556446.1"/>
    </source>
</evidence>
<dbReference type="EC" id="1.4.3.-" evidence="3"/>
<accession>A0ABM8P4X9</accession>
<dbReference type="PANTHER" id="PTHR13847">
    <property type="entry name" value="SARCOSINE DEHYDROGENASE-RELATED"/>
    <property type="match status" value="1"/>
</dbReference>
<proteinExistence type="predicted"/>
<dbReference type="InterPro" id="IPR036188">
    <property type="entry name" value="FAD/NAD-bd_sf"/>
</dbReference>
<dbReference type="PANTHER" id="PTHR13847:SF281">
    <property type="entry name" value="FAD DEPENDENT OXIDOREDUCTASE DOMAIN-CONTAINING PROTEIN"/>
    <property type="match status" value="1"/>
</dbReference>
<dbReference type="EMBL" id="CAJHCQ010000021">
    <property type="protein sequence ID" value="CAD6556446.1"/>
    <property type="molecule type" value="Genomic_DNA"/>
</dbReference>
<dbReference type="Proteomes" id="UP000656319">
    <property type="component" value="Unassembled WGS sequence"/>
</dbReference>
<dbReference type="Gene3D" id="3.30.9.10">
    <property type="entry name" value="D-Amino Acid Oxidase, subunit A, domain 2"/>
    <property type="match status" value="1"/>
</dbReference>
<evidence type="ECO:0000256" key="1">
    <source>
        <dbReference type="ARBA" id="ARBA00023002"/>
    </source>
</evidence>
<dbReference type="Gene3D" id="3.50.50.60">
    <property type="entry name" value="FAD/NAD(P)-binding domain"/>
    <property type="match status" value="1"/>
</dbReference>
<dbReference type="GO" id="GO:0016491">
    <property type="term" value="F:oxidoreductase activity"/>
    <property type="evidence" value="ECO:0007669"/>
    <property type="project" value="UniProtKB-KW"/>
</dbReference>
<dbReference type="SUPFAM" id="SSF51905">
    <property type="entry name" value="FAD/NAD(P)-binding domain"/>
    <property type="match status" value="1"/>
</dbReference>
<reference evidence="3 4" key="1">
    <citation type="submission" date="2020-10" db="EMBL/GenBank/DDBJ databases">
        <authorList>
            <person name="Peeters C."/>
        </authorList>
    </citation>
    <scope>NUCLEOTIDE SEQUENCE [LARGE SCALE GENOMIC DNA]</scope>
    <source>
        <strain evidence="3 4">LMG 27952</strain>
    </source>
</reference>
<sequence length="446" mass="48530">MASHLRCEAIHRNSWLMLKFRNQAHAPSYYAASANDTAHHAPLAGRVHVDVCVVGGGFTGLCTALNLVQRGFSVALLEASRIGWGASGRNGGQLITGYSCGIDTFAQSMSPEDVRRIWDMGLESVDIVREQIEAHGIDCDLTFGYLNVANKPRHADALQAWCDEAASRFGYRGYRYVQAADLGSYVESKRYVGGLYSEDSGHLHPLNYALGLARAAKAAGVSLYEDTCAVSLRKNAVGHEVLCEKGLVEARYVVLAGNAYLGQLAPALKRKILPVATYVIATEPLGKARARALMPADAAICDSNHALEYFRLSKDGRLLWGGRASCSTRLPPNTGEAMRLDMLRTFPQLADVRIDYAWGGLIDATMNRAPHFGRLAPNVYFAQGFSGHGVNVTALAGRLIAEAIDTQAARFDLFGRIQHREFPGGPLLRKPMLALAMAWHAMQDLL</sequence>
<gene>
    <name evidence="3" type="primary">puuB_5</name>
    <name evidence="3" type="ORF">LMG27952_06109</name>
</gene>
<feature type="domain" description="FAD dependent oxidoreductase" evidence="2">
    <location>
        <begin position="50"/>
        <end position="402"/>
    </location>
</feature>
<evidence type="ECO:0000259" key="2">
    <source>
        <dbReference type="Pfam" id="PF01266"/>
    </source>
</evidence>
<keyword evidence="4" id="KW-1185">Reference proteome</keyword>
<protein>
    <submittedName>
        <fullName evidence="3">Gamma-glutamylputrescine oxidoreductase</fullName>
        <ecNumber evidence="3">1.4.3.-</ecNumber>
    </submittedName>
</protein>
<dbReference type="Pfam" id="PF01266">
    <property type="entry name" value="DAO"/>
    <property type="match status" value="1"/>
</dbReference>
<comment type="caution">
    <text evidence="3">The sequence shown here is derived from an EMBL/GenBank/DDBJ whole genome shotgun (WGS) entry which is preliminary data.</text>
</comment>
<name>A0ABM8P4X9_9BURK</name>
<keyword evidence="1 3" id="KW-0560">Oxidoreductase</keyword>
<organism evidence="3 4">
    <name type="scientific">Paraburkholderia hiiakae</name>
    <dbReference type="NCBI Taxonomy" id="1081782"/>
    <lineage>
        <taxon>Bacteria</taxon>
        <taxon>Pseudomonadati</taxon>
        <taxon>Pseudomonadota</taxon>
        <taxon>Betaproteobacteria</taxon>
        <taxon>Burkholderiales</taxon>
        <taxon>Burkholderiaceae</taxon>
        <taxon>Paraburkholderia</taxon>
    </lineage>
</organism>
<evidence type="ECO:0000313" key="4">
    <source>
        <dbReference type="Proteomes" id="UP000656319"/>
    </source>
</evidence>
<dbReference type="InterPro" id="IPR006076">
    <property type="entry name" value="FAD-dep_OxRdtase"/>
</dbReference>